<evidence type="ECO:0000256" key="3">
    <source>
        <dbReference type="ARBA" id="ARBA00022475"/>
    </source>
</evidence>
<dbReference type="InterPro" id="IPR045324">
    <property type="entry name" value="Small_multidrug_res"/>
</dbReference>
<keyword evidence="3" id="KW-1003">Cell membrane</keyword>
<evidence type="ECO:0000313" key="10">
    <source>
        <dbReference type="Proteomes" id="UP000831775"/>
    </source>
</evidence>
<feature type="transmembrane region" description="Helical" evidence="8">
    <location>
        <begin position="58"/>
        <end position="75"/>
    </location>
</feature>
<gene>
    <name evidence="9" type="ORF">MUN76_01030</name>
</gene>
<evidence type="ECO:0000313" key="9">
    <source>
        <dbReference type="EMBL" id="UOQ61828.1"/>
    </source>
</evidence>
<keyword evidence="6 8" id="KW-0472">Membrane</keyword>
<evidence type="ECO:0000256" key="7">
    <source>
        <dbReference type="RuleBase" id="RU003942"/>
    </source>
</evidence>
<protein>
    <submittedName>
        <fullName evidence="9">Multidrug efflux SMR transporter</fullName>
    </submittedName>
</protein>
<evidence type="ECO:0000256" key="6">
    <source>
        <dbReference type="ARBA" id="ARBA00023136"/>
    </source>
</evidence>
<organism evidence="9 10">
    <name type="scientific">Leucobacter rhizosphaerae</name>
    <dbReference type="NCBI Taxonomy" id="2932245"/>
    <lineage>
        <taxon>Bacteria</taxon>
        <taxon>Bacillati</taxon>
        <taxon>Actinomycetota</taxon>
        <taxon>Actinomycetes</taxon>
        <taxon>Micrococcales</taxon>
        <taxon>Microbacteriaceae</taxon>
        <taxon>Leucobacter</taxon>
    </lineage>
</organism>
<evidence type="ECO:0000256" key="4">
    <source>
        <dbReference type="ARBA" id="ARBA00022692"/>
    </source>
</evidence>
<dbReference type="SUPFAM" id="SSF103481">
    <property type="entry name" value="Multidrug resistance efflux transporter EmrE"/>
    <property type="match status" value="1"/>
</dbReference>
<feature type="transmembrane region" description="Helical" evidence="8">
    <location>
        <begin position="109"/>
        <end position="128"/>
    </location>
</feature>
<reference evidence="9 10" key="1">
    <citation type="submission" date="2022-04" db="EMBL/GenBank/DDBJ databases">
        <title>Leucobacter sp. isolated from rhizosphere of onion.</title>
        <authorList>
            <person name="Won M."/>
            <person name="Lee C.-M."/>
            <person name="Woen H.-Y."/>
            <person name="Kwon S.-W."/>
        </authorList>
    </citation>
    <scope>NUCLEOTIDE SEQUENCE [LARGE SCALE GENOMIC DNA]</scope>
    <source>
        <strain evidence="9 10">H25R-14</strain>
    </source>
</reference>
<dbReference type="PANTHER" id="PTHR30561">
    <property type="entry name" value="SMR FAMILY PROTON-DEPENDENT DRUG EFFLUX TRANSPORTER SUGE"/>
    <property type="match status" value="1"/>
</dbReference>
<dbReference type="Proteomes" id="UP000831775">
    <property type="component" value="Chromosome"/>
</dbReference>
<dbReference type="EMBL" id="CP095043">
    <property type="protein sequence ID" value="UOQ61828.1"/>
    <property type="molecule type" value="Genomic_DNA"/>
</dbReference>
<dbReference type="PANTHER" id="PTHR30561:SF0">
    <property type="entry name" value="GUANIDINIUM EXPORTER"/>
    <property type="match status" value="1"/>
</dbReference>
<comment type="similarity">
    <text evidence="7">Belongs to the drug/metabolite transporter (DMT) superfamily. Small multidrug resistance (SMR) (TC 2.A.7.1) family.</text>
</comment>
<keyword evidence="2" id="KW-0813">Transport</keyword>
<keyword evidence="4 7" id="KW-0812">Transmembrane</keyword>
<dbReference type="Gene3D" id="1.10.3730.20">
    <property type="match status" value="1"/>
</dbReference>
<evidence type="ECO:0000256" key="1">
    <source>
        <dbReference type="ARBA" id="ARBA00004651"/>
    </source>
</evidence>
<accession>A0ABY4FZU3</accession>
<dbReference type="Pfam" id="PF00893">
    <property type="entry name" value="Multi_Drug_Res"/>
    <property type="match status" value="1"/>
</dbReference>
<dbReference type="InterPro" id="IPR037185">
    <property type="entry name" value="EmrE-like"/>
</dbReference>
<comment type="subcellular location">
    <subcellularLocation>
        <location evidence="1 7">Cell membrane</location>
        <topology evidence="1 7">Multi-pass membrane protein</topology>
    </subcellularLocation>
</comment>
<feature type="transmembrane region" description="Helical" evidence="8">
    <location>
        <begin position="82"/>
        <end position="103"/>
    </location>
</feature>
<evidence type="ECO:0000256" key="5">
    <source>
        <dbReference type="ARBA" id="ARBA00022989"/>
    </source>
</evidence>
<proteinExistence type="inferred from homology"/>
<dbReference type="InterPro" id="IPR000390">
    <property type="entry name" value="Small_drug/metabolite_transptr"/>
</dbReference>
<evidence type="ECO:0000256" key="2">
    <source>
        <dbReference type="ARBA" id="ARBA00022448"/>
    </source>
</evidence>
<name>A0ABY4FZU3_9MICO</name>
<sequence length="133" mass="13658">MQPAESPTPFAAESTRVAAEKVAKPSHWPVLLASAVLEAVWAIALAESQGFTVLGPSIVFFVTSPLSMVGLAYAMRGIPVSVAYAVWTGTGAALTVAAAMVMGSEPVSVLKLVFLAGIIGCVIGLKFAKAPQE</sequence>
<evidence type="ECO:0000256" key="8">
    <source>
        <dbReference type="SAM" id="Phobius"/>
    </source>
</evidence>
<keyword evidence="5 8" id="KW-1133">Transmembrane helix</keyword>
<keyword evidence="10" id="KW-1185">Reference proteome</keyword>